<gene>
    <name evidence="1" type="ORF">LCGC14_3090630</name>
</gene>
<name>A0A0F8WB88_9ZZZZ</name>
<proteinExistence type="predicted"/>
<evidence type="ECO:0000313" key="1">
    <source>
        <dbReference type="EMBL" id="KKK53853.1"/>
    </source>
</evidence>
<reference evidence="1" key="1">
    <citation type="journal article" date="2015" name="Nature">
        <title>Complex archaea that bridge the gap between prokaryotes and eukaryotes.</title>
        <authorList>
            <person name="Spang A."/>
            <person name="Saw J.H."/>
            <person name="Jorgensen S.L."/>
            <person name="Zaremba-Niedzwiedzka K."/>
            <person name="Martijn J."/>
            <person name="Lind A.E."/>
            <person name="van Eijk R."/>
            <person name="Schleper C."/>
            <person name="Guy L."/>
            <person name="Ettema T.J."/>
        </authorList>
    </citation>
    <scope>NUCLEOTIDE SEQUENCE</scope>
</reference>
<feature type="non-terminal residue" evidence="1">
    <location>
        <position position="1"/>
    </location>
</feature>
<dbReference type="AlphaFoldDB" id="A0A0F8WB88"/>
<sequence>VWTESEKTFSDIIVFLSFLIFIIDHENLIVDFESYRNDLIFAHQSAMNLAVEAGILNSDTAPLLISKAKRNAFALAASIGYINEETASMVLGRAHAHALALARAASAVDASAVPAELL</sequence>
<dbReference type="Gene3D" id="6.10.140.760">
    <property type="match status" value="1"/>
</dbReference>
<accession>A0A0F8WB88</accession>
<protein>
    <submittedName>
        <fullName evidence="1">Uncharacterized protein</fullName>
    </submittedName>
</protein>
<dbReference type="EMBL" id="LAZR01066297">
    <property type="protein sequence ID" value="KKK53853.1"/>
    <property type="molecule type" value="Genomic_DNA"/>
</dbReference>
<organism evidence="1">
    <name type="scientific">marine sediment metagenome</name>
    <dbReference type="NCBI Taxonomy" id="412755"/>
    <lineage>
        <taxon>unclassified sequences</taxon>
        <taxon>metagenomes</taxon>
        <taxon>ecological metagenomes</taxon>
    </lineage>
</organism>
<comment type="caution">
    <text evidence="1">The sequence shown here is derived from an EMBL/GenBank/DDBJ whole genome shotgun (WGS) entry which is preliminary data.</text>
</comment>